<reference evidence="2" key="1">
    <citation type="submission" date="2023-03" db="EMBL/GenBank/DDBJ databases">
        <title>Massive genome expansion in bonnet fungi (Mycena s.s.) driven by repeated elements and novel gene families across ecological guilds.</title>
        <authorList>
            <consortium name="Lawrence Berkeley National Laboratory"/>
            <person name="Harder C.B."/>
            <person name="Miyauchi S."/>
            <person name="Viragh M."/>
            <person name="Kuo A."/>
            <person name="Thoen E."/>
            <person name="Andreopoulos B."/>
            <person name="Lu D."/>
            <person name="Skrede I."/>
            <person name="Drula E."/>
            <person name="Henrissat B."/>
            <person name="Morin E."/>
            <person name="Kohler A."/>
            <person name="Barry K."/>
            <person name="LaButti K."/>
            <person name="Morin E."/>
            <person name="Salamov A."/>
            <person name="Lipzen A."/>
            <person name="Mereny Z."/>
            <person name="Hegedus B."/>
            <person name="Baldrian P."/>
            <person name="Stursova M."/>
            <person name="Weitz H."/>
            <person name="Taylor A."/>
            <person name="Grigoriev I.V."/>
            <person name="Nagy L.G."/>
            <person name="Martin F."/>
            <person name="Kauserud H."/>
        </authorList>
    </citation>
    <scope>NUCLEOTIDE SEQUENCE</scope>
    <source>
        <strain evidence="2">CBHHK182m</strain>
    </source>
</reference>
<sequence length="180" mass="19775">MFPRKVSVRFGVWPWWWCIRCFLVAVYMLRFTVPFPGLGNNLELEVPIHLDPGSACPPPPVGTAGSSALTYADVLPAGPPPPMLDLPPYWTSFVPKALTGPVIVNLVMGMMKTVDLQCNTFFFTEILLGLECLHDMFWSHHILSTSSLGRQKVVEVSNSGTCHCGSDHADTAPPLLDLPL</sequence>
<keyword evidence="1" id="KW-0472">Membrane</keyword>
<keyword evidence="1" id="KW-0812">Transmembrane</keyword>
<feature type="transmembrane region" description="Helical" evidence="1">
    <location>
        <begin position="12"/>
        <end position="33"/>
    </location>
</feature>
<evidence type="ECO:0000313" key="2">
    <source>
        <dbReference type="EMBL" id="KAJ7701979.1"/>
    </source>
</evidence>
<comment type="caution">
    <text evidence="2">The sequence shown here is derived from an EMBL/GenBank/DDBJ whole genome shotgun (WGS) entry which is preliminary data.</text>
</comment>
<accession>A0AAD7DXB6</accession>
<keyword evidence="1" id="KW-1133">Transmembrane helix</keyword>
<dbReference type="AlphaFoldDB" id="A0AAD7DXB6"/>
<proteinExistence type="predicted"/>
<evidence type="ECO:0000313" key="3">
    <source>
        <dbReference type="Proteomes" id="UP001215598"/>
    </source>
</evidence>
<dbReference type="EMBL" id="JARKIB010000523">
    <property type="protein sequence ID" value="KAJ7701979.1"/>
    <property type="molecule type" value="Genomic_DNA"/>
</dbReference>
<keyword evidence="3" id="KW-1185">Reference proteome</keyword>
<protein>
    <submittedName>
        <fullName evidence="2">Uncharacterized protein</fullName>
    </submittedName>
</protein>
<evidence type="ECO:0000256" key="1">
    <source>
        <dbReference type="SAM" id="Phobius"/>
    </source>
</evidence>
<organism evidence="2 3">
    <name type="scientific">Mycena metata</name>
    <dbReference type="NCBI Taxonomy" id="1033252"/>
    <lineage>
        <taxon>Eukaryota</taxon>
        <taxon>Fungi</taxon>
        <taxon>Dikarya</taxon>
        <taxon>Basidiomycota</taxon>
        <taxon>Agaricomycotina</taxon>
        <taxon>Agaricomycetes</taxon>
        <taxon>Agaricomycetidae</taxon>
        <taxon>Agaricales</taxon>
        <taxon>Marasmiineae</taxon>
        <taxon>Mycenaceae</taxon>
        <taxon>Mycena</taxon>
    </lineage>
</organism>
<name>A0AAD7DXB6_9AGAR</name>
<dbReference type="Proteomes" id="UP001215598">
    <property type="component" value="Unassembled WGS sequence"/>
</dbReference>
<gene>
    <name evidence="2" type="ORF">B0H16DRAFT_1483319</name>
</gene>